<organism evidence="2 3">
    <name type="scientific">Pleurotus eryngii</name>
    <name type="common">Boletus of the steppes</name>
    <dbReference type="NCBI Taxonomy" id="5323"/>
    <lineage>
        <taxon>Eukaryota</taxon>
        <taxon>Fungi</taxon>
        <taxon>Dikarya</taxon>
        <taxon>Basidiomycota</taxon>
        <taxon>Agaricomycotina</taxon>
        <taxon>Agaricomycetes</taxon>
        <taxon>Agaricomycetidae</taxon>
        <taxon>Agaricales</taxon>
        <taxon>Pleurotineae</taxon>
        <taxon>Pleurotaceae</taxon>
        <taxon>Pleurotus</taxon>
    </lineage>
</organism>
<evidence type="ECO:0000256" key="1">
    <source>
        <dbReference type="SAM" id="MobiDB-lite"/>
    </source>
</evidence>
<reference evidence="2" key="1">
    <citation type="submission" date="2020-11" db="EMBL/GenBank/DDBJ databases">
        <authorList>
            <consortium name="DOE Joint Genome Institute"/>
            <person name="Ahrendt S."/>
            <person name="Riley R."/>
            <person name="Andreopoulos W."/>
            <person name="Labutti K."/>
            <person name="Pangilinan J."/>
            <person name="Ruiz-Duenas F.J."/>
            <person name="Barrasa J.M."/>
            <person name="Sanchez-Garcia M."/>
            <person name="Camarero S."/>
            <person name="Miyauchi S."/>
            <person name="Serrano A."/>
            <person name="Linde D."/>
            <person name="Babiker R."/>
            <person name="Drula E."/>
            <person name="Ayuso-Fernandez I."/>
            <person name="Pacheco R."/>
            <person name="Padilla G."/>
            <person name="Ferreira P."/>
            <person name="Barriuso J."/>
            <person name="Kellner H."/>
            <person name="Castanera R."/>
            <person name="Alfaro M."/>
            <person name="Ramirez L."/>
            <person name="Pisabarro A.G."/>
            <person name="Kuo A."/>
            <person name="Tritt A."/>
            <person name="Lipzen A."/>
            <person name="He G."/>
            <person name="Yan M."/>
            <person name="Ng V."/>
            <person name="Cullen D."/>
            <person name="Martin F."/>
            <person name="Rosso M.-N."/>
            <person name="Henrissat B."/>
            <person name="Hibbett D."/>
            <person name="Martinez A.T."/>
            <person name="Grigoriev I.V."/>
        </authorList>
    </citation>
    <scope>NUCLEOTIDE SEQUENCE</scope>
    <source>
        <strain evidence="2">ATCC 90797</strain>
    </source>
</reference>
<keyword evidence="3" id="KW-1185">Reference proteome</keyword>
<dbReference type="Proteomes" id="UP000807025">
    <property type="component" value="Unassembled WGS sequence"/>
</dbReference>
<dbReference type="EMBL" id="MU154529">
    <property type="protein sequence ID" value="KAF9500137.1"/>
    <property type="molecule type" value="Genomic_DNA"/>
</dbReference>
<dbReference type="PANTHER" id="PTHR45786">
    <property type="entry name" value="DNA BINDING PROTEIN-LIKE"/>
    <property type="match status" value="1"/>
</dbReference>
<dbReference type="PANTHER" id="PTHR45786:SF74">
    <property type="entry name" value="ATP-DEPENDENT DNA HELICASE"/>
    <property type="match status" value="1"/>
</dbReference>
<feature type="region of interest" description="Disordered" evidence="1">
    <location>
        <begin position="183"/>
        <end position="227"/>
    </location>
</feature>
<evidence type="ECO:0000313" key="2">
    <source>
        <dbReference type="EMBL" id="KAF9500137.1"/>
    </source>
</evidence>
<feature type="region of interest" description="Disordered" evidence="1">
    <location>
        <begin position="1"/>
        <end position="24"/>
    </location>
</feature>
<proteinExistence type="predicted"/>
<comment type="caution">
    <text evidence="2">The sequence shown here is derived from an EMBL/GenBank/DDBJ whole genome shotgun (WGS) entry which is preliminary data.</text>
</comment>
<name>A0A9P6DCW7_PLEER</name>
<dbReference type="OrthoDB" id="3366231at2759"/>
<feature type="compositionally biased region" description="Polar residues" evidence="1">
    <location>
        <begin position="303"/>
        <end position="340"/>
    </location>
</feature>
<sequence length="490" mass="53326">MANAHSSRRDNGGQRPTTPTRLQQQVRQHTRVLAERDALQQINSPSETCNAQSAANVFLPTSTRFGSPLLPSLGCLTPSQCANILQPHTSASQPHTPALAAICTYNVLPTPPLTAARLLARSLPRVTAESAPTQHVSAAPSQPEDFPRNPSHALQADPVPNRRSLVQQAWRARERAAKDLHACTANPQQPSPPQAHLRQVDAPASQPPNRWSLAQQARRAQERASRGTIQVLQDVQQASPMKATSMLPTPLQTQQLRPDSQVSQPPSNRWSLAQQARRARERASREATQGSQGVQPLPLGVSPSPTQLATVQSSCRPSGNSSSVSEQPSGSRESETQASRPTILRRLPLAAWRPYQDPEARHNLGHMNIACPYCGALHWDAERTAKSRRTATPEFWACCNHGKVTLTPLRYPPATLRALLEADDAAAREFRTNIRAYNAALAFTSLGVKTDDSINRDPTNTCRIRGGSTYVFCILGQLCHKSGVLEPAPG</sequence>
<feature type="compositionally biased region" description="Low complexity" evidence="1">
    <location>
        <begin position="14"/>
        <end position="24"/>
    </location>
</feature>
<feature type="region of interest" description="Disordered" evidence="1">
    <location>
        <begin position="251"/>
        <end position="342"/>
    </location>
</feature>
<dbReference type="AlphaFoldDB" id="A0A9P6DCW7"/>
<feature type="compositionally biased region" description="Polar residues" evidence="1">
    <location>
        <begin position="251"/>
        <end position="272"/>
    </location>
</feature>
<evidence type="ECO:0000313" key="3">
    <source>
        <dbReference type="Proteomes" id="UP000807025"/>
    </source>
</evidence>
<gene>
    <name evidence="2" type="ORF">BDN71DRAFT_1502595</name>
</gene>
<accession>A0A9P6DCW7</accession>
<feature type="compositionally biased region" description="Polar residues" evidence="1">
    <location>
        <begin position="130"/>
        <end position="140"/>
    </location>
</feature>
<protein>
    <submittedName>
        <fullName evidence="2">Uncharacterized protein</fullName>
    </submittedName>
</protein>
<feature type="region of interest" description="Disordered" evidence="1">
    <location>
        <begin position="129"/>
        <end position="162"/>
    </location>
</feature>